<dbReference type="InterPro" id="IPR007941">
    <property type="entry name" value="DUF726"/>
</dbReference>
<dbReference type="SUPFAM" id="SSF53474">
    <property type="entry name" value="alpha/beta-Hydrolases"/>
    <property type="match status" value="1"/>
</dbReference>
<protein>
    <recommendedName>
        <fullName evidence="10">DUF726 domain protein</fullName>
    </recommendedName>
</protein>
<gene>
    <name evidence="8" type="ORF">TAPDE_004243</name>
</gene>
<feature type="compositionally biased region" description="Polar residues" evidence="6">
    <location>
        <begin position="619"/>
        <end position="630"/>
    </location>
</feature>
<keyword evidence="3 7" id="KW-0812">Transmembrane</keyword>
<dbReference type="eggNOG" id="KOG2385">
    <property type="taxonomic scope" value="Eukaryota"/>
</dbReference>
<dbReference type="AlphaFoldDB" id="R4XE15"/>
<evidence type="ECO:0000256" key="1">
    <source>
        <dbReference type="ARBA" id="ARBA00004141"/>
    </source>
</evidence>
<evidence type="ECO:0000256" key="2">
    <source>
        <dbReference type="ARBA" id="ARBA00009824"/>
    </source>
</evidence>
<evidence type="ECO:0008006" key="10">
    <source>
        <dbReference type="Google" id="ProtNLM"/>
    </source>
</evidence>
<evidence type="ECO:0000256" key="7">
    <source>
        <dbReference type="SAM" id="Phobius"/>
    </source>
</evidence>
<dbReference type="PANTHER" id="PTHR17920">
    <property type="entry name" value="TRANSMEMBRANE AND COILED-COIL DOMAIN-CONTAINING PROTEIN 4 TMCO4"/>
    <property type="match status" value="1"/>
</dbReference>
<feature type="transmembrane region" description="Helical" evidence="7">
    <location>
        <begin position="398"/>
        <end position="419"/>
    </location>
</feature>
<evidence type="ECO:0000256" key="3">
    <source>
        <dbReference type="ARBA" id="ARBA00022692"/>
    </source>
</evidence>
<feature type="region of interest" description="Disordered" evidence="6">
    <location>
        <begin position="596"/>
        <end position="630"/>
    </location>
</feature>
<dbReference type="PANTHER" id="PTHR17920:SF22">
    <property type="entry name" value="DUF726 DOMAIN PROTEIN (AFU_ORTHOLOGUE AFUA_2G12860)"/>
    <property type="match status" value="1"/>
</dbReference>
<evidence type="ECO:0000256" key="6">
    <source>
        <dbReference type="SAM" id="MobiDB-lite"/>
    </source>
</evidence>
<comment type="similarity">
    <text evidence="2">Belongs to the TMCO4 family.</text>
</comment>
<feature type="transmembrane region" description="Helical" evidence="7">
    <location>
        <begin position="374"/>
        <end position="392"/>
    </location>
</feature>
<dbReference type="EMBL" id="CAHR02000188">
    <property type="protein sequence ID" value="CCG83907.1"/>
    <property type="molecule type" value="Genomic_DNA"/>
</dbReference>
<comment type="subcellular location">
    <subcellularLocation>
        <location evidence="1">Membrane</location>
        <topology evidence="1">Multi-pass membrane protein</topology>
    </subcellularLocation>
</comment>
<evidence type="ECO:0000256" key="4">
    <source>
        <dbReference type="ARBA" id="ARBA00022989"/>
    </source>
</evidence>
<sequence length="630" mass="68185">MPTENDKDLNDLLSAQQRIDFTLLVANVSSEMRSQLEKVFTYVPPTDDERKMLQKTEELAISEADVVKEDRTTKATHDEKSSDTSIQETQLVDEQVKVQLQKPALDYFDGWRSALLQRLGEVINTRSATNGEAPTKDSATMGDFPRTEADHKIKFPAGIDSSLSQLSAEYKTLLLNASHSRTLLKKVSESLCVPPTLLLEVEGQVASQLQQAAELQHQQSEEDKAKATASSRWKIGLASVAGAALVGITGGLAAPLVAAGLGSVMGGIGLGGTAAAGYLGAMAGSSVLVGGLFGSYGAKMAGNTMRKYAKEVEDFAFLPLHTKESPGKTDVTKSKLSVTVGISGWLVAPEDTTLPWGVLEPSSDSYALRYEVEALMALGTVLGNYLLSAAFSYAKKEIISRTVFASLMVALWPIGLLKVSRMLDNPWRIAFVRSQKAGIVLADALCERVQGNRPVTLLGYSLGSRVIYDCCKELVKRQKFGIIENVVLMGAPTPADTSDWSAIRAICSGRVVNVYSEKDYILGFLYRTASVQFGIAGLQKIDAFGVENVDVGDLVEGHLRYRYLVGKILRDRVGLEGIDGEAIRVQDRKLANLIQEENQADEGSKDQSEVMYEAVDAPDTTSSANLKHES</sequence>
<comment type="caution">
    <text evidence="8">The sequence shown here is derived from an EMBL/GenBank/DDBJ whole genome shotgun (WGS) entry which is preliminary data.</text>
</comment>
<evidence type="ECO:0000313" key="8">
    <source>
        <dbReference type="EMBL" id="CCG83907.1"/>
    </source>
</evidence>
<proteinExistence type="inferred from homology"/>
<evidence type="ECO:0000313" key="9">
    <source>
        <dbReference type="Proteomes" id="UP000013776"/>
    </source>
</evidence>
<keyword evidence="4 7" id="KW-1133">Transmembrane helix</keyword>
<dbReference type="OrthoDB" id="277931at2759"/>
<dbReference type="Proteomes" id="UP000013776">
    <property type="component" value="Unassembled WGS sequence"/>
</dbReference>
<dbReference type="VEuPathDB" id="FungiDB:TAPDE_004243"/>
<keyword evidence="9" id="KW-1185">Reference proteome</keyword>
<organism evidence="8 9">
    <name type="scientific">Taphrina deformans (strain PYCC 5710 / ATCC 11124 / CBS 356.35 / IMI 108563 / JCM 9778 / NBRC 8474)</name>
    <name type="common">Peach leaf curl fungus</name>
    <name type="synonym">Lalaria deformans</name>
    <dbReference type="NCBI Taxonomy" id="1097556"/>
    <lineage>
        <taxon>Eukaryota</taxon>
        <taxon>Fungi</taxon>
        <taxon>Dikarya</taxon>
        <taxon>Ascomycota</taxon>
        <taxon>Taphrinomycotina</taxon>
        <taxon>Taphrinomycetes</taxon>
        <taxon>Taphrinales</taxon>
        <taxon>Taphrinaceae</taxon>
        <taxon>Taphrina</taxon>
    </lineage>
</organism>
<dbReference type="Pfam" id="PF05277">
    <property type="entry name" value="DUF726"/>
    <property type="match status" value="1"/>
</dbReference>
<feature type="transmembrane region" description="Helical" evidence="7">
    <location>
        <begin position="235"/>
        <end position="258"/>
    </location>
</feature>
<reference evidence="8 9" key="1">
    <citation type="journal article" date="2013" name="MBio">
        <title>Genome sequencing of the plant pathogen Taphrina deformans, the causal agent of peach leaf curl.</title>
        <authorList>
            <person name="Cisse O.H."/>
            <person name="Almeida J.M.G.C.F."/>
            <person name="Fonseca A."/>
            <person name="Kumar A.A."/>
            <person name="Salojaervi J."/>
            <person name="Overmyer K."/>
            <person name="Hauser P.M."/>
            <person name="Pagni M."/>
        </authorList>
    </citation>
    <scope>NUCLEOTIDE SEQUENCE [LARGE SCALE GENOMIC DNA]</scope>
    <source>
        <strain evidence="9">PYCC 5710 / ATCC 11124 / CBS 356.35 / IMI 108563 / JCM 9778 / NBRC 8474</strain>
    </source>
</reference>
<name>R4XE15_TAPDE</name>
<accession>R4XE15</accession>
<dbReference type="GO" id="GO:0016020">
    <property type="term" value="C:membrane"/>
    <property type="evidence" value="ECO:0007669"/>
    <property type="project" value="UniProtKB-SubCell"/>
</dbReference>
<evidence type="ECO:0000256" key="5">
    <source>
        <dbReference type="ARBA" id="ARBA00023136"/>
    </source>
</evidence>
<dbReference type="InterPro" id="IPR029058">
    <property type="entry name" value="AB_hydrolase_fold"/>
</dbReference>
<keyword evidence="5 7" id="KW-0472">Membrane</keyword>
<feature type="transmembrane region" description="Helical" evidence="7">
    <location>
        <begin position="278"/>
        <end position="298"/>
    </location>
</feature>